<protein>
    <submittedName>
        <fullName evidence="2">Uncharacterized protein</fullName>
    </submittedName>
</protein>
<dbReference type="RefSeq" id="WP_041883304.1">
    <property type="nucleotide sequence ID" value="NZ_CP157278.1"/>
</dbReference>
<dbReference type="Proteomes" id="UP000032049">
    <property type="component" value="Unassembled WGS sequence"/>
</dbReference>
<feature type="chain" id="PRO_5002210030" evidence="1">
    <location>
        <begin position="27"/>
        <end position="292"/>
    </location>
</feature>
<proteinExistence type="predicted"/>
<dbReference type="OrthoDB" id="713480at2"/>
<dbReference type="Gene3D" id="3.90.840.10">
    <property type="entry name" value="Thiol-activated cytolysin superfamily/Thiol-activated cytolysin, alpha-beta domain"/>
    <property type="match status" value="1"/>
</dbReference>
<keyword evidence="1" id="KW-0732">Signal</keyword>
<evidence type="ECO:0000313" key="3">
    <source>
        <dbReference type="Proteomes" id="UP000032049"/>
    </source>
</evidence>
<dbReference type="InterPro" id="IPR036363">
    <property type="entry name" value="Thiol_cytolysin_ab_sf"/>
</dbReference>
<reference evidence="2 3" key="1">
    <citation type="submission" date="2015-01" db="EMBL/GenBank/DDBJ databases">
        <title>Draft genome sequence of Pedobacter sp. NL19 isolated from sludge of an effluent treatment pond in an abandoned uranium mine.</title>
        <authorList>
            <person name="Santos T."/>
            <person name="Caetano T."/>
            <person name="Covas C."/>
            <person name="Cruz A."/>
            <person name="Mendo S."/>
        </authorList>
    </citation>
    <scope>NUCLEOTIDE SEQUENCE [LARGE SCALE GENOMIC DNA]</scope>
    <source>
        <strain evidence="2 3">NL19</strain>
    </source>
</reference>
<feature type="signal peptide" evidence="1">
    <location>
        <begin position="1"/>
        <end position="26"/>
    </location>
</feature>
<dbReference type="GO" id="GO:0015485">
    <property type="term" value="F:cholesterol binding"/>
    <property type="evidence" value="ECO:0007669"/>
    <property type="project" value="InterPro"/>
</dbReference>
<evidence type="ECO:0000256" key="1">
    <source>
        <dbReference type="SAM" id="SignalP"/>
    </source>
</evidence>
<dbReference type="Gene3D" id="3.40.30.40">
    <property type="entry name" value="Perfringolysin"/>
    <property type="match status" value="1"/>
</dbReference>
<evidence type="ECO:0000313" key="2">
    <source>
        <dbReference type="EMBL" id="KIO76313.1"/>
    </source>
</evidence>
<keyword evidence="3" id="KW-1185">Reference proteome</keyword>
<dbReference type="STRING" id="1503925.TH53_15815"/>
<sequence length="292" mass="32696">MRSQKVKIILLSLCATLFVFFSEAAAQQQQASVITAKSPEILYLGAAMEQRTINNNQHEVLDIIQDDIVINFNSLNAKSKTIKAQKEPLYKAIDAAISATNLAKWQNKSFSFAVKELGSYKDMELFFGQTIDPKTWFSVPDPSLKPMTLLAINLERVAFTVDMELPETGTFRTNDGLLAKYNPDDIIYTSTLSFGRRAIIIVESNIGVSEVKSALAKILKRESLSDRDKSILANCIYRVLLLGNNSIDLESKQPVQQAMEYVEAEITTANYGQPISFGSSYLKNHQIFNNKY</sequence>
<dbReference type="AlphaFoldDB" id="A0A0D0F438"/>
<dbReference type="SUPFAM" id="SSF56978">
    <property type="entry name" value="Perfringolysin"/>
    <property type="match status" value="1"/>
</dbReference>
<organism evidence="2 3">
    <name type="scientific">Pedobacter lusitanus</name>
    <dbReference type="NCBI Taxonomy" id="1503925"/>
    <lineage>
        <taxon>Bacteria</taxon>
        <taxon>Pseudomonadati</taxon>
        <taxon>Bacteroidota</taxon>
        <taxon>Sphingobacteriia</taxon>
        <taxon>Sphingobacteriales</taxon>
        <taxon>Sphingobacteriaceae</taxon>
        <taxon>Pedobacter</taxon>
    </lineage>
</organism>
<dbReference type="EMBL" id="JXRA01000066">
    <property type="protein sequence ID" value="KIO76313.1"/>
    <property type="molecule type" value="Genomic_DNA"/>
</dbReference>
<gene>
    <name evidence="2" type="ORF">TH53_15815</name>
</gene>
<dbReference type="InterPro" id="IPR036359">
    <property type="entry name" value="Thiol_cytolysin_sf"/>
</dbReference>
<comment type="caution">
    <text evidence="2">The sequence shown here is derived from an EMBL/GenBank/DDBJ whole genome shotgun (WGS) entry which is preliminary data.</text>
</comment>
<name>A0A0D0F438_9SPHI</name>
<accession>A0A0D0F438</accession>